<keyword evidence="1" id="KW-0472">Membrane</keyword>
<evidence type="ECO:0000256" key="1">
    <source>
        <dbReference type="SAM" id="Phobius"/>
    </source>
</evidence>
<dbReference type="RefSeq" id="WP_369280229.1">
    <property type="nucleotide sequence ID" value="NZ_JBJVMW010000023.1"/>
</dbReference>
<gene>
    <name evidence="2" type="ORF">ACKI1S_35560</name>
</gene>
<sequence length="123" mass="13933">MKRGWHPAPDGRDSVLAAEAEGYLLARVHREQAQREAEDLCACLPWLTTAQADDLAHHYIRQRNHLTRLMFQETLRRAAQLRQEYESRYAVLRRDLLRRHASVASAVLACAAGLSAVAAVFAR</sequence>
<dbReference type="EMBL" id="JBJVNE010000021">
    <property type="protein sequence ID" value="MFM9651459.1"/>
    <property type="molecule type" value="Genomic_DNA"/>
</dbReference>
<keyword evidence="1" id="KW-0812">Transmembrane</keyword>
<comment type="caution">
    <text evidence="2">The sequence shown here is derived from an EMBL/GenBank/DDBJ whole genome shotgun (WGS) entry which is preliminary data.</text>
</comment>
<evidence type="ECO:0008006" key="4">
    <source>
        <dbReference type="Google" id="ProtNLM"/>
    </source>
</evidence>
<evidence type="ECO:0000313" key="2">
    <source>
        <dbReference type="EMBL" id="MFM9651459.1"/>
    </source>
</evidence>
<protein>
    <recommendedName>
        <fullName evidence="4">Cytochrome C oxidase subunit I</fullName>
    </recommendedName>
</protein>
<proteinExistence type="predicted"/>
<evidence type="ECO:0000313" key="3">
    <source>
        <dbReference type="Proteomes" id="UP001631993"/>
    </source>
</evidence>
<dbReference type="Proteomes" id="UP001631993">
    <property type="component" value="Unassembled WGS sequence"/>
</dbReference>
<name>A0ABW9ISK4_STRGJ</name>
<keyword evidence="3" id="KW-1185">Reference proteome</keyword>
<feature type="transmembrane region" description="Helical" evidence="1">
    <location>
        <begin position="103"/>
        <end position="122"/>
    </location>
</feature>
<accession>A0ABW9ISK4</accession>
<keyword evidence="1" id="KW-1133">Transmembrane helix</keyword>
<organism evidence="2 3">
    <name type="scientific">Streptomyces galilaeus</name>
    <dbReference type="NCBI Taxonomy" id="33899"/>
    <lineage>
        <taxon>Bacteria</taxon>
        <taxon>Bacillati</taxon>
        <taxon>Actinomycetota</taxon>
        <taxon>Actinomycetes</taxon>
        <taxon>Kitasatosporales</taxon>
        <taxon>Streptomycetaceae</taxon>
        <taxon>Streptomyces</taxon>
    </lineage>
</organism>
<reference evidence="2 3" key="1">
    <citation type="submission" date="2024-12" db="EMBL/GenBank/DDBJ databases">
        <title>Forecasting of Potato common scab and diversities of Pathogenic streptomyces spp. in china.</title>
        <authorList>
            <person name="Handique U."/>
            <person name="Wu J."/>
        </authorList>
    </citation>
    <scope>NUCLEOTIDE SEQUENCE [LARGE SCALE GENOMIC DNA]</scope>
    <source>
        <strain evidence="2 3">ZRIMU1585</strain>
    </source>
</reference>